<dbReference type="AlphaFoldDB" id="L7JUG2"/>
<keyword evidence="3" id="KW-1185">Reference proteome</keyword>
<protein>
    <recommendedName>
        <fullName evidence="4">Transposable element encoded protein</fullName>
    </recommendedName>
</protein>
<evidence type="ECO:0000313" key="2">
    <source>
        <dbReference type="EMBL" id="ELQ74656.1"/>
    </source>
</evidence>
<reference evidence="2 3" key="1">
    <citation type="journal article" date="2012" name="PLoS Pathog.">
        <title>The genome of the obligate intracellular parasite Trachipleistophora hominis: new insights into microsporidian genome dynamics and reductive evolution.</title>
        <authorList>
            <person name="Heinz E."/>
            <person name="Williams T.A."/>
            <person name="Nakjang S."/>
            <person name="Noel C.J."/>
            <person name="Swan D.C."/>
            <person name="Goldberg A.V."/>
            <person name="Harris S.R."/>
            <person name="Weinmaier T."/>
            <person name="Markert S."/>
            <person name="Becher D."/>
            <person name="Bernhardt J."/>
            <person name="Dagan T."/>
            <person name="Hacker C."/>
            <person name="Lucocq J.M."/>
            <person name="Schweder T."/>
            <person name="Rattei T."/>
            <person name="Hall N."/>
            <person name="Hirt R.P."/>
            <person name="Embley T.M."/>
        </authorList>
    </citation>
    <scope>NUCLEOTIDE SEQUENCE [LARGE SCALE GENOMIC DNA]</scope>
</reference>
<dbReference type="VEuPathDB" id="MicrosporidiaDB:THOM_2407"/>
<evidence type="ECO:0008006" key="4">
    <source>
        <dbReference type="Google" id="ProtNLM"/>
    </source>
</evidence>
<dbReference type="EMBL" id="JH994032">
    <property type="protein sequence ID" value="ELQ74656.1"/>
    <property type="molecule type" value="Genomic_DNA"/>
</dbReference>
<keyword evidence="1" id="KW-0732">Signal</keyword>
<dbReference type="InParanoid" id="L7JUG2"/>
<organism evidence="2 3">
    <name type="scientific">Trachipleistophora hominis</name>
    <name type="common">Microsporidian parasite</name>
    <dbReference type="NCBI Taxonomy" id="72359"/>
    <lineage>
        <taxon>Eukaryota</taxon>
        <taxon>Fungi</taxon>
        <taxon>Fungi incertae sedis</taxon>
        <taxon>Microsporidia</taxon>
        <taxon>Pleistophoridae</taxon>
        <taxon>Trachipleistophora</taxon>
    </lineage>
</organism>
<sequence>VNLRIKGFLVDLAIFLRSASDVMVGNSCISWDVSLDICWGVGMEWLFYERWVENDSVEREGIDDPVLLQEMDYRPI</sequence>
<evidence type="ECO:0000256" key="1">
    <source>
        <dbReference type="SAM" id="SignalP"/>
    </source>
</evidence>
<accession>L7JUG2</accession>
<dbReference type="Proteomes" id="UP000011185">
    <property type="component" value="Unassembled WGS sequence"/>
</dbReference>
<dbReference type="HOGENOM" id="CLU_2661431_0_0_1"/>
<feature type="signal peptide" evidence="1">
    <location>
        <begin position="1"/>
        <end position="21"/>
    </location>
</feature>
<evidence type="ECO:0000313" key="3">
    <source>
        <dbReference type="Proteomes" id="UP000011185"/>
    </source>
</evidence>
<name>L7JUG2_TRAHO</name>
<proteinExistence type="predicted"/>
<feature type="non-terminal residue" evidence="2">
    <location>
        <position position="1"/>
    </location>
</feature>
<gene>
    <name evidence="2" type="ORF">THOM_2407</name>
</gene>
<feature type="chain" id="PRO_5003978872" description="Transposable element encoded protein" evidence="1">
    <location>
        <begin position="22"/>
        <end position="76"/>
    </location>
</feature>